<protein>
    <submittedName>
        <fullName evidence="9">Alkanesulfonates transport system permease protein</fullName>
    </submittedName>
</protein>
<reference evidence="9 10" key="2">
    <citation type="journal article" date="2006" name="J. Microbiol. Methods">
        <title>Genomic flank-sequencing of plasposon insertion sites for rapid identification of functional genes.</title>
        <authorList>
            <person name="Leveau J.H."/>
            <person name="Gerards S."/>
            <person name="Fritsche K."/>
            <person name="Zondag G."/>
            <person name="van Veen J.A."/>
        </authorList>
    </citation>
    <scope>NUCLEOTIDE SEQUENCE [LARGE SCALE GENOMIC DNA]</scope>
    <source>
        <strain evidence="9 10">Ter331</strain>
    </source>
</reference>
<feature type="transmembrane region" description="Helical" evidence="7">
    <location>
        <begin position="158"/>
        <end position="179"/>
    </location>
</feature>
<feature type="transmembrane region" description="Helical" evidence="7">
    <location>
        <begin position="223"/>
        <end position="244"/>
    </location>
</feature>
<evidence type="ECO:0000256" key="4">
    <source>
        <dbReference type="ARBA" id="ARBA00022692"/>
    </source>
</evidence>
<name>G0AH87_COLFT</name>
<accession>G0AH87</accession>
<feature type="domain" description="ABC transmembrane type-1" evidence="8">
    <location>
        <begin position="94"/>
        <end position="274"/>
    </location>
</feature>
<evidence type="ECO:0000313" key="10">
    <source>
        <dbReference type="Proteomes" id="UP000008392"/>
    </source>
</evidence>
<evidence type="ECO:0000259" key="8">
    <source>
        <dbReference type="PROSITE" id="PS50928"/>
    </source>
</evidence>
<feature type="transmembrane region" description="Helical" evidence="7">
    <location>
        <begin position="134"/>
        <end position="152"/>
    </location>
</feature>
<dbReference type="GO" id="GO:0005886">
    <property type="term" value="C:plasma membrane"/>
    <property type="evidence" value="ECO:0007669"/>
    <property type="project" value="UniProtKB-SubCell"/>
</dbReference>
<reference evidence="9 10" key="3">
    <citation type="journal article" date="2008" name="FEMS Microbiol. Ecol.">
        <title>Identification and characterization of genes underlying chitinolysis in Collimonas fungivorans Ter331.</title>
        <authorList>
            <person name="Fritsche K."/>
            <person name="de Boer W."/>
            <person name="Gerards S."/>
            <person name="van den Berg M."/>
            <person name="van Veen J.A."/>
            <person name="Leveau J.H."/>
        </authorList>
    </citation>
    <scope>NUCLEOTIDE SEQUENCE [LARGE SCALE GENOMIC DNA]</scope>
    <source>
        <strain evidence="9 10">Ter331</strain>
    </source>
</reference>
<keyword evidence="4 7" id="KW-0812">Transmembrane</keyword>
<dbReference type="FunFam" id="1.10.3720.10:FF:000003">
    <property type="entry name" value="Aliphatic sulfonate ABC transporter permease"/>
    <property type="match status" value="1"/>
</dbReference>
<gene>
    <name evidence="9" type="ordered locus">CFU_2666</name>
</gene>
<dbReference type="Gene3D" id="1.10.3720.10">
    <property type="entry name" value="MetI-like"/>
    <property type="match status" value="1"/>
</dbReference>
<dbReference type="SUPFAM" id="SSF161098">
    <property type="entry name" value="MetI-like"/>
    <property type="match status" value="1"/>
</dbReference>
<dbReference type="RefSeq" id="WP_014006646.1">
    <property type="nucleotide sequence ID" value="NC_015856.1"/>
</dbReference>
<evidence type="ECO:0000256" key="7">
    <source>
        <dbReference type="RuleBase" id="RU363032"/>
    </source>
</evidence>
<dbReference type="PANTHER" id="PTHR30151:SF0">
    <property type="entry name" value="ABC TRANSPORTER PERMEASE PROTEIN MJ0413-RELATED"/>
    <property type="match status" value="1"/>
</dbReference>
<comment type="subcellular location">
    <subcellularLocation>
        <location evidence="1 7">Cell membrane</location>
        <topology evidence="1 7">Multi-pass membrane protein</topology>
    </subcellularLocation>
</comment>
<keyword evidence="6 7" id="KW-0472">Membrane</keyword>
<feature type="transmembrane region" description="Helical" evidence="7">
    <location>
        <begin position="256"/>
        <end position="274"/>
    </location>
</feature>
<reference evidence="9 10" key="1">
    <citation type="journal article" date="2004" name="Environ. Microbiol.">
        <title>Phylogeny-function analysis of (meta)genomic libraries: screening for expression of ribosomal RNA genes by large-insert library fluorescent in situ hybridization (LIL-FISH).</title>
        <authorList>
            <person name="Leveau J.H."/>
            <person name="Gerards S."/>
            <person name="de Boer W."/>
            <person name="van Veen J.A."/>
        </authorList>
    </citation>
    <scope>NUCLEOTIDE SEQUENCE [LARGE SCALE GENOMIC DNA]</scope>
    <source>
        <strain evidence="9 10">Ter331</strain>
    </source>
</reference>
<reference evidence="9 10" key="5">
    <citation type="journal article" date="2011" name="ISME J.">
        <title>Dual transcriptional profiling of a bacterial/fungal confrontation: Collimonas fungivorans versus Aspergillus niger.</title>
        <authorList>
            <person name="Mela F."/>
            <person name="Fritsche K."/>
            <person name="de Boer W."/>
            <person name="van Veen J.A."/>
            <person name="de Graaff L.H."/>
            <person name="van den Berg M."/>
            <person name="Leveau J.H."/>
        </authorList>
    </citation>
    <scope>NUCLEOTIDE SEQUENCE [LARGE SCALE GENOMIC DNA]</scope>
    <source>
        <strain evidence="9 10">Ter331</strain>
    </source>
</reference>
<dbReference type="Proteomes" id="UP000008392">
    <property type="component" value="Chromosome"/>
</dbReference>
<evidence type="ECO:0000256" key="1">
    <source>
        <dbReference type="ARBA" id="ARBA00004651"/>
    </source>
</evidence>
<dbReference type="Pfam" id="PF00528">
    <property type="entry name" value="BPD_transp_1"/>
    <property type="match status" value="1"/>
</dbReference>
<keyword evidence="2 7" id="KW-0813">Transport</keyword>
<dbReference type="InterPro" id="IPR035906">
    <property type="entry name" value="MetI-like_sf"/>
</dbReference>
<dbReference type="HOGENOM" id="CLU_046113_1_1_4"/>
<dbReference type="EMBL" id="CP002745">
    <property type="protein sequence ID" value="AEK62493.1"/>
    <property type="molecule type" value="Genomic_DNA"/>
</dbReference>
<evidence type="ECO:0000256" key="2">
    <source>
        <dbReference type="ARBA" id="ARBA00022448"/>
    </source>
</evidence>
<evidence type="ECO:0000256" key="5">
    <source>
        <dbReference type="ARBA" id="ARBA00022989"/>
    </source>
</evidence>
<reference evidence="9 10" key="4">
    <citation type="journal article" date="2010" name="Environ. Microbiol.">
        <title>The bacterial genus Collimonas: mycophagy, weathering and other adaptive solutions to life in oligotrophic soil environments.</title>
        <authorList>
            <person name="Leveau J.H."/>
            <person name="Uroz S."/>
            <person name="de Boer W."/>
        </authorList>
    </citation>
    <scope>NUCLEOTIDE SEQUENCE [LARGE SCALE GENOMIC DNA]</scope>
    <source>
        <strain evidence="9 10">Ter331</strain>
    </source>
</reference>
<proteinExistence type="inferred from homology"/>
<feature type="transmembrane region" description="Helical" evidence="7">
    <location>
        <begin position="98"/>
        <end position="122"/>
    </location>
</feature>
<keyword evidence="3" id="KW-1003">Cell membrane</keyword>
<dbReference type="AlphaFoldDB" id="G0AH87"/>
<dbReference type="GO" id="GO:0042918">
    <property type="term" value="P:alkanesulfonate transmembrane transport"/>
    <property type="evidence" value="ECO:0007669"/>
    <property type="project" value="UniProtKB-ARBA"/>
</dbReference>
<dbReference type="STRING" id="1005048.CFU_2666"/>
<dbReference type="KEGG" id="cfu:CFU_2666"/>
<dbReference type="PANTHER" id="PTHR30151">
    <property type="entry name" value="ALKANE SULFONATE ABC TRANSPORTER-RELATED, MEMBRANE SUBUNIT"/>
    <property type="match status" value="1"/>
</dbReference>
<evidence type="ECO:0000256" key="6">
    <source>
        <dbReference type="ARBA" id="ARBA00023136"/>
    </source>
</evidence>
<dbReference type="eggNOG" id="COG0600">
    <property type="taxonomic scope" value="Bacteria"/>
</dbReference>
<reference evidence="10" key="6">
    <citation type="submission" date="2011-05" db="EMBL/GenBank/DDBJ databases">
        <title>Complete sequence of Collimonas fungivorans Ter331.</title>
        <authorList>
            <person name="Leveau J.H."/>
        </authorList>
    </citation>
    <scope>NUCLEOTIDE SEQUENCE [LARGE SCALE GENOMIC DNA]</scope>
    <source>
        <strain evidence="10">Ter331</strain>
    </source>
</reference>
<dbReference type="InterPro" id="IPR000515">
    <property type="entry name" value="MetI-like"/>
</dbReference>
<dbReference type="CDD" id="cd06261">
    <property type="entry name" value="TM_PBP2"/>
    <property type="match status" value="1"/>
</dbReference>
<keyword evidence="10" id="KW-1185">Reference proteome</keyword>
<keyword evidence="5 7" id="KW-1133">Transmembrane helix</keyword>
<comment type="similarity">
    <text evidence="7">Belongs to the binding-protein-dependent transport system permease family.</text>
</comment>
<evidence type="ECO:0000256" key="3">
    <source>
        <dbReference type="ARBA" id="ARBA00022475"/>
    </source>
</evidence>
<dbReference type="PROSITE" id="PS50928">
    <property type="entry name" value="ABC_TM1"/>
    <property type="match status" value="1"/>
</dbReference>
<evidence type="ECO:0000313" key="9">
    <source>
        <dbReference type="EMBL" id="AEK62493.1"/>
    </source>
</evidence>
<sequence length="289" mass="31483">MALSYPFDTAEDGDRQDEPPWRLPASFSFGIFFPQWLHYGLRLASVVACVLLWQWASSTHLNLGLITFQNVPSPKEVMQAAWNLAQSPKLLAHLGASLYRVFAGFIVAALAGIVLGMLIGRVRWLADILMPPLELLRPIPAVAWIPLAILMFPSSEISMIYITFIGALFPILLNTIHGVEGVDPRLIASARSLGSGRRSIFSEVILPAAAPGIVTGLSIGMGTAWFCLVTAEMIAGQFGIGYYTWASYTIQNYADIIVGMLLIGAMGMGSSALIKKLGNALMPWYLLQR</sequence>
<organism evidence="9 10">
    <name type="scientific">Collimonas fungivorans (strain Ter331)</name>
    <dbReference type="NCBI Taxonomy" id="1005048"/>
    <lineage>
        <taxon>Bacteria</taxon>
        <taxon>Pseudomonadati</taxon>
        <taxon>Pseudomonadota</taxon>
        <taxon>Betaproteobacteria</taxon>
        <taxon>Burkholderiales</taxon>
        <taxon>Oxalobacteraceae</taxon>
        <taxon>Collimonas</taxon>
    </lineage>
</organism>
<feature type="transmembrane region" description="Helical" evidence="7">
    <location>
        <begin position="200"/>
        <end position="217"/>
    </location>
</feature>